<feature type="domain" description="Major facilitator superfamily (MFS) profile" evidence="7">
    <location>
        <begin position="1"/>
        <end position="118"/>
    </location>
</feature>
<evidence type="ECO:0000256" key="1">
    <source>
        <dbReference type="ARBA" id="ARBA00004141"/>
    </source>
</evidence>
<reference evidence="8" key="1">
    <citation type="journal article" date="2020" name="Phytopathology">
        <title>Genome sequence and comparative analysis of Colletotrichum gloeosporioides isolated from Liriodendron leaves.</title>
        <authorList>
            <person name="Fu F.F."/>
            <person name="Hao Z."/>
            <person name="Wang P."/>
            <person name="Lu Y."/>
            <person name="Xue L.J."/>
            <person name="Wei G."/>
            <person name="Tian Y."/>
            <person name="Baishi H."/>
            <person name="Xu H."/>
            <person name="Shi J."/>
            <person name="Cheng T."/>
            <person name="Wang G."/>
            <person name="Yi Y."/>
            <person name="Chen J."/>
        </authorList>
    </citation>
    <scope>NUCLEOTIDE SEQUENCE</scope>
    <source>
        <strain evidence="8">Lc1</strain>
    </source>
</reference>
<dbReference type="GeneID" id="69010280"/>
<evidence type="ECO:0000259" key="7">
    <source>
        <dbReference type="PROSITE" id="PS50850"/>
    </source>
</evidence>
<dbReference type="GO" id="GO:0016020">
    <property type="term" value="C:membrane"/>
    <property type="evidence" value="ECO:0007669"/>
    <property type="project" value="UniProtKB-SubCell"/>
</dbReference>
<dbReference type="InterPro" id="IPR020846">
    <property type="entry name" value="MFS_dom"/>
</dbReference>
<dbReference type="SUPFAM" id="SSF103473">
    <property type="entry name" value="MFS general substrate transporter"/>
    <property type="match status" value="1"/>
</dbReference>
<dbReference type="Gene3D" id="1.20.1250.20">
    <property type="entry name" value="MFS general substrate transporter like domains"/>
    <property type="match status" value="1"/>
</dbReference>
<dbReference type="PANTHER" id="PTHR48022:SF2">
    <property type="entry name" value="PLASTIDIC GLUCOSE TRANSPORTER 4"/>
    <property type="match status" value="1"/>
</dbReference>
<evidence type="ECO:0000313" key="9">
    <source>
        <dbReference type="Proteomes" id="UP000613401"/>
    </source>
</evidence>
<evidence type="ECO:0000256" key="6">
    <source>
        <dbReference type="SAM" id="Phobius"/>
    </source>
</evidence>
<organism evidence="8 9">
    <name type="scientific">Colletotrichum gloeosporioides</name>
    <name type="common">Anthracnose fungus</name>
    <name type="synonym">Glomerella cingulata</name>
    <dbReference type="NCBI Taxonomy" id="474922"/>
    <lineage>
        <taxon>Eukaryota</taxon>
        <taxon>Fungi</taxon>
        <taxon>Dikarya</taxon>
        <taxon>Ascomycota</taxon>
        <taxon>Pezizomycotina</taxon>
        <taxon>Sordariomycetes</taxon>
        <taxon>Hypocreomycetidae</taxon>
        <taxon>Glomerellales</taxon>
        <taxon>Glomerellaceae</taxon>
        <taxon>Colletotrichum</taxon>
        <taxon>Colletotrichum gloeosporioides species complex</taxon>
    </lineage>
</organism>
<sequence>MVAMLHLAGYSALSGSFEGTASADAGARTALAMIYIYVIFYGFSWNGIPWIFASEALPNRARTLGMMIAVCAQWLAQFIVVYSLPHTINKITWGTFLLFGTCTVVAFVFAFLFVPETKGVPLEDMDMLLGADAPLFARATRRRYLEARDAGLINLALHLSQEKQQVERENVEGERV</sequence>
<dbReference type="PANTHER" id="PTHR48022">
    <property type="entry name" value="PLASTIDIC GLUCOSE TRANSPORTER 4"/>
    <property type="match status" value="1"/>
</dbReference>
<feature type="transmembrane region" description="Helical" evidence="6">
    <location>
        <begin position="91"/>
        <end position="114"/>
    </location>
</feature>
<dbReference type="RefSeq" id="XP_045270100.1">
    <property type="nucleotide sequence ID" value="XM_045403197.1"/>
</dbReference>
<dbReference type="AlphaFoldDB" id="A0A8H4CVP2"/>
<proteinExistence type="inferred from homology"/>
<comment type="similarity">
    <text evidence="2">Belongs to the major facilitator superfamily. Sugar transporter (TC 2.A.1.1) family.</text>
</comment>
<reference evidence="8" key="2">
    <citation type="submission" date="2020-03" db="EMBL/GenBank/DDBJ databases">
        <authorList>
            <person name="Fu F.-F."/>
            <person name="Chen J."/>
        </authorList>
    </citation>
    <scope>NUCLEOTIDE SEQUENCE</scope>
    <source>
        <strain evidence="8">Lc1</strain>
    </source>
</reference>
<comment type="subcellular location">
    <subcellularLocation>
        <location evidence="1">Membrane</location>
        <topology evidence="1">Multi-pass membrane protein</topology>
    </subcellularLocation>
</comment>
<name>A0A8H4CVP2_COLGL</name>
<keyword evidence="9" id="KW-1185">Reference proteome</keyword>
<dbReference type="Pfam" id="PF00083">
    <property type="entry name" value="Sugar_tr"/>
    <property type="match status" value="1"/>
</dbReference>
<feature type="transmembrane region" description="Helical" evidence="6">
    <location>
        <begin position="33"/>
        <end position="52"/>
    </location>
</feature>
<dbReference type="InterPro" id="IPR050360">
    <property type="entry name" value="MFS_Sugar_Transporters"/>
</dbReference>
<evidence type="ECO:0000256" key="3">
    <source>
        <dbReference type="ARBA" id="ARBA00022692"/>
    </source>
</evidence>
<dbReference type="InterPro" id="IPR005828">
    <property type="entry name" value="MFS_sugar_transport-like"/>
</dbReference>
<comment type="caution">
    <text evidence="8">The sequence shown here is derived from an EMBL/GenBank/DDBJ whole genome shotgun (WGS) entry which is preliminary data.</text>
</comment>
<evidence type="ECO:0000256" key="2">
    <source>
        <dbReference type="ARBA" id="ARBA00010992"/>
    </source>
</evidence>
<gene>
    <name evidence="8" type="ORF">GCG54_00003119</name>
</gene>
<evidence type="ECO:0000313" key="8">
    <source>
        <dbReference type="EMBL" id="KAF3810941.1"/>
    </source>
</evidence>
<evidence type="ECO:0000256" key="4">
    <source>
        <dbReference type="ARBA" id="ARBA00022989"/>
    </source>
</evidence>
<feature type="transmembrane region" description="Helical" evidence="6">
    <location>
        <begin position="64"/>
        <end position="85"/>
    </location>
</feature>
<keyword evidence="5 6" id="KW-0472">Membrane</keyword>
<keyword evidence="3 6" id="KW-0812">Transmembrane</keyword>
<dbReference type="EMBL" id="WVTB01000009">
    <property type="protein sequence ID" value="KAF3810941.1"/>
    <property type="molecule type" value="Genomic_DNA"/>
</dbReference>
<protein>
    <submittedName>
        <fullName evidence="8">Putative quinate permease</fullName>
    </submittedName>
</protein>
<dbReference type="PROSITE" id="PS50850">
    <property type="entry name" value="MFS"/>
    <property type="match status" value="1"/>
</dbReference>
<dbReference type="Proteomes" id="UP000613401">
    <property type="component" value="Unassembled WGS sequence"/>
</dbReference>
<accession>A0A8H4CVP2</accession>
<keyword evidence="4 6" id="KW-1133">Transmembrane helix</keyword>
<evidence type="ECO:0000256" key="5">
    <source>
        <dbReference type="ARBA" id="ARBA00023136"/>
    </source>
</evidence>
<dbReference type="InterPro" id="IPR036259">
    <property type="entry name" value="MFS_trans_sf"/>
</dbReference>
<dbReference type="GO" id="GO:0005351">
    <property type="term" value="F:carbohydrate:proton symporter activity"/>
    <property type="evidence" value="ECO:0007669"/>
    <property type="project" value="TreeGrafter"/>
</dbReference>